<sequence>MTTVRERIAGSMFGLAYGDALGKPTEFLKLVEITRQYGTGGPSELPEPALVTDDTQMALAVGEGLAEVLGAGEEGTQGALTQEALAPVWTRRFVQWAYSSDNNRAPGMTCLRACGELAEGRPWIQATIPGSKGCGANMRVTPIGLVARLSSSTRAGAAQLQAALTHGHPTGLAASELTAFATWWLLEGMAPVDLPAALRDRANAQREVYHHAWLGDLWQRSHDASPEVFMARGWDECLGVLDRLDAAVRAGDREADPCDATGEGWIAEEALATGLLCFLLHPDDAQAALSRAAATRGDSDSIAALTGAFAGAALGARAFPAGWRERIEYADRLEAVVDALGAGFEDGGSEDGTGSAGTGSGGGPAR</sequence>
<dbReference type="InterPro" id="IPR036705">
    <property type="entry name" value="Ribosyl_crysJ1_sf"/>
</dbReference>
<feature type="binding site" evidence="1">
    <location>
        <position position="52"/>
    </location>
    <ligand>
        <name>Mg(2+)</name>
        <dbReference type="ChEBI" id="CHEBI:18420"/>
        <label>1</label>
    </ligand>
</feature>
<accession>A0A941EYS5</accession>
<feature type="binding site" evidence="1">
    <location>
        <position position="301"/>
    </location>
    <ligand>
        <name>Mg(2+)</name>
        <dbReference type="ChEBI" id="CHEBI:18420"/>
        <label>1</label>
    </ligand>
</feature>
<protein>
    <submittedName>
        <fullName evidence="3">ADP-ribosylglycohydrolase family protein</fullName>
    </submittedName>
</protein>
<dbReference type="PANTHER" id="PTHR16222:SF12">
    <property type="entry name" value="ADP-RIBOSYLGLYCOHYDROLASE-RELATED"/>
    <property type="match status" value="1"/>
</dbReference>
<evidence type="ECO:0000256" key="2">
    <source>
        <dbReference type="SAM" id="MobiDB-lite"/>
    </source>
</evidence>
<proteinExistence type="predicted"/>
<dbReference type="AlphaFoldDB" id="A0A941EYS5"/>
<dbReference type="GO" id="GO:0046872">
    <property type="term" value="F:metal ion binding"/>
    <property type="evidence" value="ECO:0007669"/>
    <property type="project" value="UniProtKB-KW"/>
</dbReference>
<name>A0A941EYS5_9ACTN</name>
<evidence type="ECO:0000313" key="4">
    <source>
        <dbReference type="Proteomes" id="UP000675781"/>
    </source>
</evidence>
<keyword evidence="4" id="KW-1185">Reference proteome</keyword>
<keyword evidence="1" id="KW-0460">Magnesium</keyword>
<reference evidence="3" key="1">
    <citation type="submission" date="2021-04" db="EMBL/GenBank/DDBJ databases">
        <title>Genome based classification of Actinospica acidithermotolerans sp. nov., an actinobacterium isolated from an Indonesian hot spring.</title>
        <authorList>
            <person name="Kusuma A.B."/>
            <person name="Putra K.E."/>
            <person name="Nafisah S."/>
            <person name="Loh J."/>
            <person name="Nouioui I."/>
            <person name="Goodfellow M."/>
        </authorList>
    </citation>
    <scope>NUCLEOTIDE SEQUENCE</scope>
    <source>
        <strain evidence="3">CSCA 57</strain>
    </source>
</reference>
<dbReference type="PANTHER" id="PTHR16222">
    <property type="entry name" value="ADP-RIBOSYLGLYCOHYDROLASE"/>
    <property type="match status" value="1"/>
</dbReference>
<feature type="binding site" evidence="1">
    <location>
        <position position="53"/>
    </location>
    <ligand>
        <name>Mg(2+)</name>
        <dbReference type="ChEBI" id="CHEBI:18420"/>
        <label>1</label>
    </ligand>
</feature>
<dbReference type="SUPFAM" id="SSF101478">
    <property type="entry name" value="ADP-ribosylglycohydrolase"/>
    <property type="match status" value="1"/>
</dbReference>
<dbReference type="Gene3D" id="1.10.4080.10">
    <property type="entry name" value="ADP-ribosylation/Crystallin J1"/>
    <property type="match status" value="1"/>
</dbReference>
<dbReference type="RefSeq" id="WP_212530986.1">
    <property type="nucleotide sequence ID" value="NZ_JAGSOG010000146.1"/>
</dbReference>
<dbReference type="Pfam" id="PF03747">
    <property type="entry name" value="ADP_ribosyl_GH"/>
    <property type="match status" value="1"/>
</dbReference>
<organism evidence="3 4">
    <name type="scientific">Actinospica durhamensis</name>
    <dbReference type="NCBI Taxonomy" id="1508375"/>
    <lineage>
        <taxon>Bacteria</taxon>
        <taxon>Bacillati</taxon>
        <taxon>Actinomycetota</taxon>
        <taxon>Actinomycetes</taxon>
        <taxon>Catenulisporales</taxon>
        <taxon>Actinospicaceae</taxon>
        <taxon>Actinospica</taxon>
    </lineage>
</organism>
<feature type="binding site" evidence="1">
    <location>
        <position position="300"/>
    </location>
    <ligand>
        <name>Mg(2+)</name>
        <dbReference type="ChEBI" id="CHEBI:18420"/>
        <label>1</label>
    </ligand>
</feature>
<dbReference type="Proteomes" id="UP000675781">
    <property type="component" value="Unassembled WGS sequence"/>
</dbReference>
<gene>
    <name evidence="3" type="ORF">KDL01_24740</name>
</gene>
<dbReference type="InterPro" id="IPR005502">
    <property type="entry name" value="Ribosyl_crysJ1"/>
</dbReference>
<dbReference type="InterPro" id="IPR050792">
    <property type="entry name" value="ADP-ribosylglycohydrolase"/>
</dbReference>
<comment type="cofactor">
    <cofactor evidence="1">
        <name>Mg(2+)</name>
        <dbReference type="ChEBI" id="CHEBI:18420"/>
    </cofactor>
    <text evidence="1">Binds 2 magnesium ions per subunit.</text>
</comment>
<comment type="caution">
    <text evidence="3">The sequence shown here is derived from an EMBL/GenBank/DDBJ whole genome shotgun (WGS) entry which is preliminary data.</text>
</comment>
<feature type="binding site" evidence="1">
    <location>
        <position position="298"/>
    </location>
    <ligand>
        <name>Mg(2+)</name>
        <dbReference type="ChEBI" id="CHEBI:18420"/>
        <label>1</label>
    </ligand>
</feature>
<dbReference type="EMBL" id="JAGSOG010000146">
    <property type="protein sequence ID" value="MBR7836509.1"/>
    <property type="molecule type" value="Genomic_DNA"/>
</dbReference>
<feature type="binding site" evidence="1">
    <location>
        <position position="54"/>
    </location>
    <ligand>
        <name>Mg(2+)</name>
        <dbReference type="ChEBI" id="CHEBI:18420"/>
        <label>1</label>
    </ligand>
</feature>
<evidence type="ECO:0000256" key="1">
    <source>
        <dbReference type="PIRSR" id="PIRSR605502-1"/>
    </source>
</evidence>
<keyword evidence="1" id="KW-0479">Metal-binding</keyword>
<evidence type="ECO:0000313" key="3">
    <source>
        <dbReference type="EMBL" id="MBR7836509.1"/>
    </source>
</evidence>
<feature type="region of interest" description="Disordered" evidence="2">
    <location>
        <begin position="344"/>
        <end position="366"/>
    </location>
</feature>